<proteinExistence type="predicted"/>
<dbReference type="AlphaFoldDB" id="A0A6C0DNJ8"/>
<accession>A0A6C0DNJ8</accession>
<reference evidence="1" key="1">
    <citation type="journal article" date="2020" name="Nature">
        <title>Giant virus diversity and host interactions through global metagenomics.</title>
        <authorList>
            <person name="Schulz F."/>
            <person name="Roux S."/>
            <person name="Paez-Espino D."/>
            <person name="Jungbluth S."/>
            <person name="Walsh D.A."/>
            <person name="Denef V.J."/>
            <person name="McMahon K.D."/>
            <person name="Konstantinidis K.T."/>
            <person name="Eloe-Fadrosh E.A."/>
            <person name="Kyrpides N.C."/>
            <person name="Woyke T."/>
        </authorList>
    </citation>
    <scope>NUCLEOTIDE SEQUENCE</scope>
    <source>
        <strain evidence="1">GVMAG-M-3300023174-24</strain>
    </source>
</reference>
<organism evidence="1">
    <name type="scientific">viral metagenome</name>
    <dbReference type="NCBI Taxonomy" id="1070528"/>
    <lineage>
        <taxon>unclassified sequences</taxon>
        <taxon>metagenomes</taxon>
        <taxon>organismal metagenomes</taxon>
    </lineage>
</organism>
<protein>
    <submittedName>
        <fullName evidence="1">Uncharacterized protein</fullName>
    </submittedName>
</protein>
<evidence type="ECO:0000313" key="1">
    <source>
        <dbReference type="EMBL" id="QHT17449.1"/>
    </source>
</evidence>
<name>A0A6C0DNJ8_9ZZZZ</name>
<sequence length="114" mass="13088">MNKTKNIRKSKKNTTRYSRRKNLIKKQIGCCGCNKPIFTKPFFTGGKSIKKSARTLKKQKGGSTMDFARDYNGNFLNAQDPLNVRNLVDAYKFNNIDLANQPIVHPEKYMNPMV</sequence>
<dbReference type="EMBL" id="MN739636">
    <property type="protein sequence ID" value="QHT17449.1"/>
    <property type="molecule type" value="Genomic_DNA"/>
</dbReference>